<sequence length="163" mass="18985">MMQFLLSMVEPLSNMENPEEIVDDDDDKMTNNDDHINHTLIKNEKQVELMDNQDNISEVLCMSDLLGILKKIDDALHGSVQKISIDATNDHLNKKEKRAMDIDELHMFSDATLKRVLRKINVINKEARHGIVKISLSTKDKELMALLEEEIKERLKYYDHLRK</sequence>
<name>A0A699JYL5_TANCI</name>
<dbReference type="EMBL" id="BKCJ010461988">
    <property type="protein sequence ID" value="GFA65027.1"/>
    <property type="molecule type" value="Genomic_DNA"/>
</dbReference>
<reference evidence="1" key="1">
    <citation type="journal article" date="2019" name="Sci. Rep.">
        <title>Draft genome of Tanacetum cinerariifolium, the natural source of mosquito coil.</title>
        <authorList>
            <person name="Yamashiro T."/>
            <person name="Shiraishi A."/>
            <person name="Satake H."/>
            <person name="Nakayama K."/>
        </authorList>
    </citation>
    <scope>NUCLEOTIDE SEQUENCE</scope>
</reference>
<protein>
    <submittedName>
        <fullName evidence="1">Uncharacterized protein</fullName>
    </submittedName>
</protein>
<comment type="caution">
    <text evidence="1">The sequence shown here is derived from an EMBL/GenBank/DDBJ whole genome shotgun (WGS) entry which is preliminary data.</text>
</comment>
<organism evidence="1">
    <name type="scientific">Tanacetum cinerariifolium</name>
    <name type="common">Dalmatian daisy</name>
    <name type="synonym">Chrysanthemum cinerariifolium</name>
    <dbReference type="NCBI Taxonomy" id="118510"/>
    <lineage>
        <taxon>Eukaryota</taxon>
        <taxon>Viridiplantae</taxon>
        <taxon>Streptophyta</taxon>
        <taxon>Embryophyta</taxon>
        <taxon>Tracheophyta</taxon>
        <taxon>Spermatophyta</taxon>
        <taxon>Magnoliopsida</taxon>
        <taxon>eudicotyledons</taxon>
        <taxon>Gunneridae</taxon>
        <taxon>Pentapetalae</taxon>
        <taxon>asterids</taxon>
        <taxon>campanulids</taxon>
        <taxon>Asterales</taxon>
        <taxon>Asteraceae</taxon>
        <taxon>Asteroideae</taxon>
        <taxon>Anthemideae</taxon>
        <taxon>Anthemidinae</taxon>
        <taxon>Tanacetum</taxon>
    </lineage>
</organism>
<evidence type="ECO:0000313" key="1">
    <source>
        <dbReference type="EMBL" id="GFA65027.1"/>
    </source>
</evidence>
<accession>A0A699JYL5</accession>
<dbReference type="AlphaFoldDB" id="A0A699JYL5"/>
<proteinExistence type="predicted"/>
<gene>
    <name evidence="1" type="ORF">Tci_636999</name>
</gene>